<gene>
    <name evidence="4" type="ORF">TSAR_002856</name>
</gene>
<comment type="caution">
    <text evidence="4">The sequence shown here is derived from an EMBL/GenBank/DDBJ whole genome shotgun (WGS) entry which is preliminary data.</text>
</comment>
<dbReference type="Proteomes" id="UP000215335">
    <property type="component" value="Unassembled WGS sequence"/>
</dbReference>
<dbReference type="PROSITE" id="PS00233">
    <property type="entry name" value="CHIT_BIND_RR_1"/>
    <property type="match status" value="1"/>
</dbReference>
<feature type="compositionally biased region" description="Polar residues" evidence="3">
    <location>
        <begin position="94"/>
        <end position="104"/>
    </location>
</feature>
<dbReference type="GO" id="GO:0042302">
    <property type="term" value="F:structural constituent of cuticle"/>
    <property type="evidence" value="ECO:0007669"/>
    <property type="project" value="UniProtKB-UniRule"/>
</dbReference>
<evidence type="ECO:0000256" key="3">
    <source>
        <dbReference type="SAM" id="MobiDB-lite"/>
    </source>
</evidence>
<dbReference type="PANTHER" id="PTHR12236">
    <property type="entry name" value="STRUCTURAL CONTITUENT OF CUTICLE"/>
    <property type="match status" value="1"/>
</dbReference>
<dbReference type="InterPro" id="IPR031311">
    <property type="entry name" value="CHIT_BIND_RR_consensus"/>
</dbReference>
<evidence type="ECO:0008006" key="6">
    <source>
        <dbReference type="Google" id="ProtNLM"/>
    </source>
</evidence>
<dbReference type="AlphaFoldDB" id="A0A232FMT6"/>
<dbReference type="Pfam" id="PF00379">
    <property type="entry name" value="Chitin_bind_4"/>
    <property type="match status" value="1"/>
</dbReference>
<evidence type="ECO:0000256" key="2">
    <source>
        <dbReference type="PROSITE-ProRule" id="PRU00497"/>
    </source>
</evidence>
<proteinExistence type="predicted"/>
<feature type="region of interest" description="Disordered" evidence="3">
    <location>
        <begin position="122"/>
        <end position="145"/>
    </location>
</feature>
<dbReference type="GO" id="GO:0031012">
    <property type="term" value="C:extracellular matrix"/>
    <property type="evidence" value="ECO:0007669"/>
    <property type="project" value="TreeGrafter"/>
</dbReference>
<name>A0A232FMT6_9HYME</name>
<feature type="region of interest" description="Disordered" evidence="3">
    <location>
        <begin position="79"/>
        <end position="109"/>
    </location>
</feature>
<dbReference type="PRINTS" id="PR00947">
    <property type="entry name" value="CUTICLE"/>
</dbReference>
<dbReference type="InterPro" id="IPR000618">
    <property type="entry name" value="Insect_cuticle"/>
</dbReference>
<organism evidence="4 5">
    <name type="scientific">Trichomalopsis sarcophagae</name>
    <dbReference type="NCBI Taxonomy" id="543379"/>
    <lineage>
        <taxon>Eukaryota</taxon>
        <taxon>Metazoa</taxon>
        <taxon>Ecdysozoa</taxon>
        <taxon>Arthropoda</taxon>
        <taxon>Hexapoda</taxon>
        <taxon>Insecta</taxon>
        <taxon>Pterygota</taxon>
        <taxon>Neoptera</taxon>
        <taxon>Endopterygota</taxon>
        <taxon>Hymenoptera</taxon>
        <taxon>Apocrita</taxon>
        <taxon>Proctotrupomorpha</taxon>
        <taxon>Chalcidoidea</taxon>
        <taxon>Pteromalidae</taxon>
        <taxon>Pteromalinae</taxon>
        <taxon>Trichomalopsis</taxon>
    </lineage>
</organism>
<dbReference type="GO" id="GO:0005615">
    <property type="term" value="C:extracellular space"/>
    <property type="evidence" value="ECO:0007669"/>
    <property type="project" value="TreeGrafter"/>
</dbReference>
<dbReference type="STRING" id="543379.A0A232FMT6"/>
<evidence type="ECO:0000313" key="5">
    <source>
        <dbReference type="Proteomes" id="UP000215335"/>
    </source>
</evidence>
<sequence>MCVQREERWDTSITEMMIIRVYRDEKAAKKNFRALSKNHNDDEAETQAPAAALLGIEKVAAVLLVLVGSALCSLEPAGYRSPSSHSQYLPPYSRQPSTRLSAPSRQYEHHEPAKYNFAYQVKDSNSGNDYSHQESRDGSLTRGSYSVLLPDGRRQIVEYEADEAGYRPKITYEAAQPQSRYGQPSRAYPGGPY</sequence>
<protein>
    <recommendedName>
        <fullName evidence="6">Pro-resilin</fullName>
    </recommendedName>
</protein>
<keyword evidence="5" id="KW-1185">Reference proteome</keyword>
<dbReference type="InterPro" id="IPR051217">
    <property type="entry name" value="Insect_Cuticle_Struc_Prot"/>
</dbReference>
<dbReference type="OrthoDB" id="6595597at2759"/>
<evidence type="ECO:0000256" key="1">
    <source>
        <dbReference type="ARBA" id="ARBA00022460"/>
    </source>
</evidence>
<evidence type="ECO:0000313" key="4">
    <source>
        <dbReference type="EMBL" id="OXU32051.1"/>
    </source>
</evidence>
<accession>A0A232FMT6</accession>
<keyword evidence="1 2" id="KW-0193">Cuticle</keyword>
<dbReference type="EMBL" id="NNAY01000010">
    <property type="protein sequence ID" value="OXU32051.1"/>
    <property type="molecule type" value="Genomic_DNA"/>
</dbReference>
<dbReference type="PANTHER" id="PTHR12236:SF79">
    <property type="entry name" value="CUTICULAR PROTEIN 50CB-RELATED"/>
    <property type="match status" value="1"/>
</dbReference>
<reference evidence="4 5" key="1">
    <citation type="journal article" date="2017" name="Curr. Biol.">
        <title>The Evolution of Venom by Co-option of Single-Copy Genes.</title>
        <authorList>
            <person name="Martinson E.O."/>
            <person name="Mrinalini"/>
            <person name="Kelkar Y.D."/>
            <person name="Chang C.H."/>
            <person name="Werren J.H."/>
        </authorList>
    </citation>
    <scope>NUCLEOTIDE SEQUENCE [LARGE SCALE GENOMIC DNA]</scope>
    <source>
        <strain evidence="4 5">Alberta</strain>
        <tissue evidence="4">Whole body</tissue>
    </source>
</reference>
<dbReference type="PROSITE" id="PS51155">
    <property type="entry name" value="CHIT_BIND_RR_2"/>
    <property type="match status" value="1"/>
</dbReference>